<accession>A0A7W8ZJQ9</accession>
<dbReference type="PANTHER" id="PTHR10196:SF57">
    <property type="entry name" value="XYLULOSE KINASE"/>
    <property type="match status" value="1"/>
</dbReference>
<evidence type="ECO:0000313" key="7">
    <source>
        <dbReference type="Proteomes" id="UP000537204"/>
    </source>
</evidence>
<evidence type="ECO:0000259" key="5">
    <source>
        <dbReference type="Pfam" id="PF21546"/>
    </source>
</evidence>
<reference evidence="6 7" key="1">
    <citation type="submission" date="2020-08" db="EMBL/GenBank/DDBJ databases">
        <title>Genomic Encyclopedia of Type Strains, Phase IV (KMG-V): Genome sequencing to study the core and pangenomes of soil and plant-associated prokaryotes.</title>
        <authorList>
            <person name="Whitman W."/>
        </authorList>
    </citation>
    <scope>NUCLEOTIDE SEQUENCE [LARGE SCALE GENOMIC DNA]</scope>
    <source>
        <strain evidence="6 7">S3M1</strain>
    </source>
</reference>
<dbReference type="GO" id="GO:0004856">
    <property type="term" value="F:D-xylulokinase activity"/>
    <property type="evidence" value="ECO:0007669"/>
    <property type="project" value="TreeGrafter"/>
</dbReference>
<comment type="similarity">
    <text evidence="1">Belongs to the FGGY kinase family.</text>
</comment>
<dbReference type="GO" id="GO:0005829">
    <property type="term" value="C:cytosol"/>
    <property type="evidence" value="ECO:0007669"/>
    <property type="project" value="TreeGrafter"/>
</dbReference>
<gene>
    <name evidence="6" type="ORF">HDE68_001162</name>
</gene>
<comment type="caution">
    <text evidence="6">The sequence shown here is derived from an EMBL/GenBank/DDBJ whole genome shotgun (WGS) entry which is preliminary data.</text>
</comment>
<keyword evidence="3 6" id="KW-0418">Kinase</keyword>
<dbReference type="Gene3D" id="3.30.420.40">
    <property type="match status" value="2"/>
</dbReference>
<keyword evidence="2" id="KW-0808">Transferase</keyword>
<evidence type="ECO:0000256" key="3">
    <source>
        <dbReference type="ARBA" id="ARBA00022777"/>
    </source>
</evidence>
<evidence type="ECO:0000256" key="1">
    <source>
        <dbReference type="ARBA" id="ARBA00009156"/>
    </source>
</evidence>
<dbReference type="EMBL" id="JACHCE010000001">
    <property type="protein sequence ID" value="MBB5635277.1"/>
    <property type="molecule type" value="Genomic_DNA"/>
</dbReference>
<dbReference type="SUPFAM" id="SSF53067">
    <property type="entry name" value="Actin-like ATPase domain"/>
    <property type="match status" value="2"/>
</dbReference>
<evidence type="ECO:0000256" key="2">
    <source>
        <dbReference type="ARBA" id="ARBA00022679"/>
    </source>
</evidence>
<dbReference type="InterPro" id="IPR043129">
    <property type="entry name" value="ATPase_NBD"/>
</dbReference>
<sequence length="462" mass="52764">MSAVPVIVVFDVGKTNKKIFLFDEDYKIVFERSARFIEMYDEDGDPCENLESLRLSIFDSLREISRRKEFEIKAVNFSGYGASFVYIDEYGKPLAPLYNYLKAYPQELIKSFYACYGNPETISASTASPMLGSLNSGMQLYRIKKEKPALYQQIKYALHLPQYLSYLVSGVEYSDLTSIGCHTGLWDFKENAYHEWVKKEGLDQKLAPIVDADHVFPSEFPGNQYKVGIGLHDSSAALIPYLTNFHEPFILISTGTWCITMNPFNNSPLTLAELKNDCLSYMQYKGKPVKASRIFAGYEHEQQIKRIATHFKQNIGRYRHMKYDAKLTAELLERMKQNNELNPPLHKESAFAARDLSAFLSDKEAYHQFILDIALQQRTSSGMVIADEQVKRIFVDGGFSKNTIYMNMLALLFPELEVFAASMAQATAIGAALAIHQCWNRKPVPNDMIELKYYATHTNKEI</sequence>
<dbReference type="PANTHER" id="PTHR10196">
    <property type="entry name" value="SUGAR KINASE"/>
    <property type="match status" value="1"/>
</dbReference>
<dbReference type="InterPro" id="IPR049382">
    <property type="entry name" value="FGGY_C_2"/>
</dbReference>
<dbReference type="GO" id="GO:0005997">
    <property type="term" value="P:xylulose metabolic process"/>
    <property type="evidence" value="ECO:0007669"/>
    <property type="project" value="TreeGrafter"/>
</dbReference>
<proteinExistence type="inferred from homology"/>
<dbReference type="Pfam" id="PF00370">
    <property type="entry name" value="FGGY_N"/>
    <property type="match status" value="1"/>
</dbReference>
<dbReference type="CDD" id="cd07772">
    <property type="entry name" value="ASKHA_NBD_FGGY_NaCK-like"/>
    <property type="match status" value="1"/>
</dbReference>
<dbReference type="Pfam" id="PF21546">
    <property type="entry name" value="FGGY_C_2"/>
    <property type="match status" value="1"/>
</dbReference>
<feature type="domain" description="Carbohydrate kinase FGGY N-terminal" evidence="4">
    <location>
        <begin position="6"/>
        <end position="197"/>
    </location>
</feature>
<dbReference type="AlphaFoldDB" id="A0A7W8ZJQ9"/>
<protein>
    <submittedName>
        <fullName evidence="6">Sugar (Pentulose or hexulose) kinase</fullName>
    </submittedName>
</protein>
<dbReference type="InterPro" id="IPR018484">
    <property type="entry name" value="FGGY_N"/>
</dbReference>
<organism evidence="6 7">
    <name type="scientific">Pedobacter cryoconitis</name>
    <dbReference type="NCBI Taxonomy" id="188932"/>
    <lineage>
        <taxon>Bacteria</taxon>
        <taxon>Pseudomonadati</taxon>
        <taxon>Bacteroidota</taxon>
        <taxon>Sphingobacteriia</taxon>
        <taxon>Sphingobacteriales</taxon>
        <taxon>Sphingobacteriaceae</taxon>
        <taxon>Pedobacter</taxon>
    </lineage>
</organism>
<dbReference type="Proteomes" id="UP000537204">
    <property type="component" value="Unassembled WGS sequence"/>
</dbReference>
<name>A0A7W8ZJQ9_9SPHI</name>
<feature type="domain" description="Carbohydrate kinase FGGY C-terminal" evidence="5">
    <location>
        <begin position="247"/>
        <end position="436"/>
    </location>
</feature>
<evidence type="ECO:0000313" key="6">
    <source>
        <dbReference type="EMBL" id="MBB5635277.1"/>
    </source>
</evidence>
<evidence type="ECO:0000259" key="4">
    <source>
        <dbReference type="Pfam" id="PF00370"/>
    </source>
</evidence>
<dbReference type="RefSeq" id="WP_183879756.1">
    <property type="nucleotide sequence ID" value="NZ_JACHCE010000001.1"/>
</dbReference>